<dbReference type="PANTHER" id="PTHR11129">
    <property type="entry name" value="PROTEIN FARNESYLTRANSFERASE ALPHA SUBUNIT/RAB GERANYLGERANYL TRANSFERASE ALPHA SUBUNIT"/>
    <property type="match status" value="1"/>
</dbReference>
<proteinExistence type="inferred from homology"/>
<dbReference type="PANTHER" id="PTHR11129:SF2">
    <property type="entry name" value="GERANYLGERANYL TRANSFERASE TYPE-2 SUBUNIT ALPHA"/>
    <property type="match status" value="1"/>
</dbReference>
<organism evidence="10 11">
    <name type="scientific">Macrolepiota fuliginosa MF-IS2</name>
    <dbReference type="NCBI Taxonomy" id="1400762"/>
    <lineage>
        <taxon>Eukaryota</taxon>
        <taxon>Fungi</taxon>
        <taxon>Dikarya</taxon>
        <taxon>Basidiomycota</taxon>
        <taxon>Agaricomycotina</taxon>
        <taxon>Agaricomycetes</taxon>
        <taxon>Agaricomycetidae</taxon>
        <taxon>Agaricales</taxon>
        <taxon>Agaricineae</taxon>
        <taxon>Agaricaceae</taxon>
        <taxon>Macrolepiota</taxon>
    </lineage>
</organism>
<evidence type="ECO:0000256" key="9">
    <source>
        <dbReference type="RuleBase" id="RU367120"/>
    </source>
</evidence>
<evidence type="ECO:0000256" key="8">
    <source>
        <dbReference type="ARBA" id="ARBA00047658"/>
    </source>
</evidence>
<name>A0A9P5XM12_9AGAR</name>
<dbReference type="FunFam" id="1.25.40.120:FF:000035">
    <property type="entry name" value="Geranylgeranyl transferase type-2 subunit alpha"/>
    <property type="match status" value="1"/>
</dbReference>
<keyword evidence="6" id="KW-0677">Repeat</keyword>
<sequence>MHGIKRTRLTQEDIQAKKQREQTKITEYLALTEQVLSRKKHKDWSEDALGLTSKLLQVNPEFYTVWNYRRNILLQGLFPRGTPEQNNQLLVVELTMTMGALKSHPKVYWIWNHRRWCLENIPNGPGEAQEDGADGWKKSAWDKDLFVVEQMLDVDSRNFHAWNYRRYILSNMPKPRPEKTELTYTKQKILSNFSNFSAWHQRSKVLSSLWASGKLGESKSKENEFKLIRDAMYTDPHDQSVWMYHRWLVGNDISQEVLEREIETIQELLAEQPDSKWCLESLVHYKRMQLKNHKEKVDTQVLTGECQRFLAHLGELDPMRSRRYEKIASQLNTI</sequence>
<evidence type="ECO:0000256" key="3">
    <source>
        <dbReference type="ARBA" id="ARBA00014772"/>
    </source>
</evidence>
<dbReference type="GO" id="GO:0005968">
    <property type="term" value="C:Rab-protein geranylgeranyltransferase complex"/>
    <property type="evidence" value="ECO:0007669"/>
    <property type="project" value="TreeGrafter"/>
</dbReference>
<dbReference type="Proteomes" id="UP000807342">
    <property type="component" value="Unassembled WGS sequence"/>
</dbReference>
<dbReference type="GO" id="GO:0004663">
    <property type="term" value="F:Rab geranylgeranyltransferase activity"/>
    <property type="evidence" value="ECO:0007669"/>
    <property type="project" value="UniProtKB-UniRule"/>
</dbReference>
<evidence type="ECO:0000256" key="1">
    <source>
        <dbReference type="ARBA" id="ARBA00006734"/>
    </source>
</evidence>
<protein>
    <recommendedName>
        <fullName evidence="3 9">Geranylgeranyl transferase type-2 subunit alpha</fullName>
        <ecNumber evidence="2 9">2.5.1.60</ecNumber>
    </recommendedName>
    <alternativeName>
        <fullName evidence="7 9">Geranylgeranyl transferase type II subunit alpha</fullName>
    </alternativeName>
</protein>
<dbReference type="GO" id="GO:0097354">
    <property type="term" value="P:prenylation"/>
    <property type="evidence" value="ECO:0007669"/>
    <property type="project" value="UniProtKB-UniRule"/>
</dbReference>
<dbReference type="Gene3D" id="1.25.40.120">
    <property type="entry name" value="Protein prenylyltransferase"/>
    <property type="match status" value="1"/>
</dbReference>
<keyword evidence="4 9" id="KW-0637">Prenyltransferase</keyword>
<evidence type="ECO:0000313" key="11">
    <source>
        <dbReference type="Proteomes" id="UP000807342"/>
    </source>
</evidence>
<comment type="catalytic activity">
    <reaction evidence="8 9">
        <text>geranylgeranyl diphosphate + L-cysteinyl-[protein] = S-geranylgeranyl-L-cysteinyl-[protein] + diphosphate</text>
        <dbReference type="Rhea" id="RHEA:21240"/>
        <dbReference type="Rhea" id="RHEA-COMP:10131"/>
        <dbReference type="Rhea" id="RHEA-COMP:11537"/>
        <dbReference type="ChEBI" id="CHEBI:29950"/>
        <dbReference type="ChEBI" id="CHEBI:33019"/>
        <dbReference type="ChEBI" id="CHEBI:57533"/>
        <dbReference type="ChEBI" id="CHEBI:86021"/>
        <dbReference type="EC" id="2.5.1.60"/>
    </reaction>
</comment>
<gene>
    <name evidence="10" type="ORF">P691DRAFT_803159</name>
</gene>
<comment type="similarity">
    <text evidence="1 9">Belongs to the protein prenyltransferase subunit alpha family.</text>
</comment>
<comment type="function">
    <text evidence="9">Catalyzes the transfer of a geranyl-geranyl moiety from geranyl-geranyl pyrophosphate to cysteines occuring in specific C-terminal amino acid sequences.</text>
</comment>
<dbReference type="OrthoDB" id="1658at2759"/>
<dbReference type="EMBL" id="MU151067">
    <property type="protein sequence ID" value="KAF9452877.1"/>
    <property type="molecule type" value="Genomic_DNA"/>
</dbReference>
<dbReference type="EC" id="2.5.1.60" evidence="2 9"/>
<reference evidence="10" key="1">
    <citation type="submission" date="2020-11" db="EMBL/GenBank/DDBJ databases">
        <authorList>
            <consortium name="DOE Joint Genome Institute"/>
            <person name="Ahrendt S."/>
            <person name="Riley R."/>
            <person name="Andreopoulos W."/>
            <person name="Labutti K."/>
            <person name="Pangilinan J."/>
            <person name="Ruiz-Duenas F.J."/>
            <person name="Barrasa J.M."/>
            <person name="Sanchez-Garcia M."/>
            <person name="Camarero S."/>
            <person name="Miyauchi S."/>
            <person name="Serrano A."/>
            <person name="Linde D."/>
            <person name="Babiker R."/>
            <person name="Drula E."/>
            <person name="Ayuso-Fernandez I."/>
            <person name="Pacheco R."/>
            <person name="Padilla G."/>
            <person name="Ferreira P."/>
            <person name="Barriuso J."/>
            <person name="Kellner H."/>
            <person name="Castanera R."/>
            <person name="Alfaro M."/>
            <person name="Ramirez L."/>
            <person name="Pisabarro A.G."/>
            <person name="Kuo A."/>
            <person name="Tritt A."/>
            <person name="Lipzen A."/>
            <person name="He G."/>
            <person name="Yan M."/>
            <person name="Ng V."/>
            <person name="Cullen D."/>
            <person name="Martin F."/>
            <person name="Rosso M.-N."/>
            <person name="Henrissat B."/>
            <person name="Hibbett D."/>
            <person name="Martinez A.T."/>
            <person name="Grigoriev I.V."/>
        </authorList>
    </citation>
    <scope>NUCLEOTIDE SEQUENCE</scope>
    <source>
        <strain evidence="10">MF-IS2</strain>
    </source>
</reference>
<evidence type="ECO:0000256" key="4">
    <source>
        <dbReference type="ARBA" id="ARBA00022602"/>
    </source>
</evidence>
<evidence type="ECO:0000256" key="5">
    <source>
        <dbReference type="ARBA" id="ARBA00022679"/>
    </source>
</evidence>
<dbReference type="SUPFAM" id="SSF48439">
    <property type="entry name" value="Protein prenylyltransferase"/>
    <property type="match status" value="1"/>
</dbReference>
<dbReference type="AlphaFoldDB" id="A0A9P5XM12"/>
<dbReference type="Pfam" id="PF01239">
    <property type="entry name" value="PPTA"/>
    <property type="match status" value="5"/>
</dbReference>
<keyword evidence="5 9" id="KW-0808">Transferase</keyword>
<keyword evidence="11" id="KW-1185">Reference proteome</keyword>
<evidence type="ECO:0000256" key="6">
    <source>
        <dbReference type="ARBA" id="ARBA00022737"/>
    </source>
</evidence>
<dbReference type="PROSITE" id="PS51147">
    <property type="entry name" value="PFTA"/>
    <property type="match status" value="5"/>
</dbReference>
<evidence type="ECO:0000256" key="7">
    <source>
        <dbReference type="ARBA" id="ARBA00031267"/>
    </source>
</evidence>
<evidence type="ECO:0000256" key="2">
    <source>
        <dbReference type="ARBA" id="ARBA00012656"/>
    </source>
</evidence>
<dbReference type="InterPro" id="IPR002088">
    <property type="entry name" value="Prenyl_trans_a"/>
</dbReference>
<evidence type="ECO:0000313" key="10">
    <source>
        <dbReference type="EMBL" id="KAF9452877.1"/>
    </source>
</evidence>
<accession>A0A9P5XM12</accession>
<comment type="caution">
    <text evidence="10">The sequence shown here is derived from an EMBL/GenBank/DDBJ whole genome shotgun (WGS) entry which is preliminary data.</text>
</comment>